<evidence type="ECO:0000256" key="1">
    <source>
        <dbReference type="SAM" id="MobiDB-lite"/>
    </source>
</evidence>
<dbReference type="Proteomes" id="UP000275078">
    <property type="component" value="Unassembled WGS sequence"/>
</dbReference>
<accession>A0A3N4HWR9</accession>
<dbReference type="EMBL" id="ML119747">
    <property type="protein sequence ID" value="RPA76300.1"/>
    <property type="molecule type" value="Genomic_DNA"/>
</dbReference>
<evidence type="ECO:0000313" key="2">
    <source>
        <dbReference type="EMBL" id="RPA76300.1"/>
    </source>
</evidence>
<protein>
    <submittedName>
        <fullName evidence="2">Uncharacterized protein</fullName>
    </submittedName>
</protein>
<sequence length="536" mass="61203">MNSMLSNSSISHISALSMTPHTQLEEPKFRGSNITATSTRDLRHAQPASKIITNRIPEYPLVYLFRQSRQHRKLFTSMPVQDASPTKSDALIPIRKGVPRYFFENAVEIAKEGEALLKHPACQEISSGWKNKPVEALITEVQPRFPVGPNKTLESWLCNRVGKATDSKKLAEYRKETLQLLNEAKVHGIVERLELLTGLRGQDSSIELCYSDSEKTFANQVLEQAKVDSEGFLFLLKPDTSKMPPLLTVSHARKRGALASRKLLKEGLRALEDRVFERLQDIAPITDGDSVDTARWPADLPAIDSIELERRLSALIQLEKDGQNKGLEDSDINFFPFDREFHTLYSYCQRRAIKPDKEDRVQLNRLVESRKSADEPAVIRESEESGNDGDNGGRGGIANPVDFFNGVGVELFRHYYIWFYKELLVEVERLRHVHVVTLILEVQRYHEYLAADSNCDFEIDLLYQILHFWRVDIPRFVNGLKKNSRPTGGEFRALQDNVFPWLDMANNENTNLVDFMELTSRLVGITLKENKHSQVE</sequence>
<gene>
    <name evidence="2" type="ORF">BJ508DRAFT_311215</name>
</gene>
<feature type="compositionally biased region" description="Basic and acidic residues" evidence="1">
    <location>
        <begin position="372"/>
        <end position="383"/>
    </location>
</feature>
<organism evidence="2 3">
    <name type="scientific">Ascobolus immersus RN42</name>
    <dbReference type="NCBI Taxonomy" id="1160509"/>
    <lineage>
        <taxon>Eukaryota</taxon>
        <taxon>Fungi</taxon>
        <taxon>Dikarya</taxon>
        <taxon>Ascomycota</taxon>
        <taxon>Pezizomycotina</taxon>
        <taxon>Pezizomycetes</taxon>
        <taxon>Pezizales</taxon>
        <taxon>Ascobolaceae</taxon>
        <taxon>Ascobolus</taxon>
    </lineage>
</organism>
<feature type="region of interest" description="Disordered" evidence="1">
    <location>
        <begin position="372"/>
        <end position="394"/>
    </location>
</feature>
<evidence type="ECO:0000313" key="3">
    <source>
        <dbReference type="Proteomes" id="UP000275078"/>
    </source>
</evidence>
<name>A0A3N4HWR9_ASCIM</name>
<dbReference type="AlphaFoldDB" id="A0A3N4HWR9"/>
<keyword evidence="3" id="KW-1185">Reference proteome</keyword>
<proteinExistence type="predicted"/>
<reference evidence="2 3" key="1">
    <citation type="journal article" date="2018" name="Nat. Ecol. Evol.">
        <title>Pezizomycetes genomes reveal the molecular basis of ectomycorrhizal truffle lifestyle.</title>
        <authorList>
            <person name="Murat C."/>
            <person name="Payen T."/>
            <person name="Noel B."/>
            <person name="Kuo A."/>
            <person name="Morin E."/>
            <person name="Chen J."/>
            <person name="Kohler A."/>
            <person name="Krizsan K."/>
            <person name="Balestrini R."/>
            <person name="Da Silva C."/>
            <person name="Montanini B."/>
            <person name="Hainaut M."/>
            <person name="Levati E."/>
            <person name="Barry K.W."/>
            <person name="Belfiori B."/>
            <person name="Cichocki N."/>
            <person name="Clum A."/>
            <person name="Dockter R.B."/>
            <person name="Fauchery L."/>
            <person name="Guy J."/>
            <person name="Iotti M."/>
            <person name="Le Tacon F."/>
            <person name="Lindquist E.A."/>
            <person name="Lipzen A."/>
            <person name="Malagnac F."/>
            <person name="Mello A."/>
            <person name="Molinier V."/>
            <person name="Miyauchi S."/>
            <person name="Poulain J."/>
            <person name="Riccioni C."/>
            <person name="Rubini A."/>
            <person name="Sitrit Y."/>
            <person name="Splivallo R."/>
            <person name="Traeger S."/>
            <person name="Wang M."/>
            <person name="Zifcakova L."/>
            <person name="Wipf D."/>
            <person name="Zambonelli A."/>
            <person name="Paolocci F."/>
            <person name="Nowrousian M."/>
            <person name="Ottonello S."/>
            <person name="Baldrian P."/>
            <person name="Spatafora J.W."/>
            <person name="Henrissat B."/>
            <person name="Nagy L.G."/>
            <person name="Aury J.M."/>
            <person name="Wincker P."/>
            <person name="Grigoriev I.V."/>
            <person name="Bonfante P."/>
            <person name="Martin F.M."/>
        </authorList>
    </citation>
    <scope>NUCLEOTIDE SEQUENCE [LARGE SCALE GENOMIC DNA]</scope>
    <source>
        <strain evidence="2 3">RN42</strain>
    </source>
</reference>